<organism evidence="1">
    <name type="scientific">viral metagenome</name>
    <dbReference type="NCBI Taxonomy" id="1070528"/>
    <lineage>
        <taxon>unclassified sequences</taxon>
        <taxon>metagenomes</taxon>
        <taxon>organismal metagenomes</taxon>
    </lineage>
</organism>
<sequence>MNAQIQALQKEIDIVRSRLLRANKEVESIIREIRHLHNMREEAQVSLLDTGMTLLEADHKNATIDACRQVRMKTEISLADKKVFCERLELHHKRLLKKLAALFTQ</sequence>
<protein>
    <submittedName>
        <fullName evidence="1">Uncharacterized protein</fullName>
    </submittedName>
</protein>
<reference evidence="1" key="1">
    <citation type="journal article" date="2020" name="Nature">
        <title>Giant virus diversity and host interactions through global metagenomics.</title>
        <authorList>
            <person name="Schulz F."/>
            <person name="Roux S."/>
            <person name="Paez-Espino D."/>
            <person name="Jungbluth S."/>
            <person name="Walsh D.A."/>
            <person name="Denef V.J."/>
            <person name="McMahon K.D."/>
            <person name="Konstantinidis K.T."/>
            <person name="Eloe-Fadrosh E.A."/>
            <person name="Kyrpides N.C."/>
            <person name="Woyke T."/>
        </authorList>
    </citation>
    <scope>NUCLEOTIDE SEQUENCE</scope>
    <source>
        <strain evidence="1">GVMAG-M-3300023174-176</strain>
    </source>
</reference>
<name>A0A6C0DJZ2_9ZZZZ</name>
<evidence type="ECO:0000313" key="1">
    <source>
        <dbReference type="EMBL" id="QHT15875.1"/>
    </source>
</evidence>
<proteinExistence type="predicted"/>
<accession>A0A6C0DJZ2</accession>
<dbReference type="AlphaFoldDB" id="A0A6C0DJZ2"/>
<dbReference type="EMBL" id="MN739613">
    <property type="protein sequence ID" value="QHT15875.1"/>
    <property type="molecule type" value="Genomic_DNA"/>
</dbReference>